<evidence type="ECO:0000256" key="2">
    <source>
        <dbReference type="ARBA" id="ARBA00022797"/>
    </source>
</evidence>
<dbReference type="AlphaFoldDB" id="A0A383AK89"/>
<keyword evidence="2" id="KW-0058">Aromatic hydrocarbons catabolism</keyword>
<name>A0A383AK89_9ZZZZ</name>
<dbReference type="InterPro" id="IPR020904">
    <property type="entry name" value="Sc_DH/Rdtase_CS"/>
</dbReference>
<dbReference type="PANTHER" id="PTHR43943">
    <property type="entry name" value="DEHYDROGENASE/REDUCTASE (SDR FAMILY) MEMBER 4"/>
    <property type="match status" value="1"/>
</dbReference>
<evidence type="ECO:0000313" key="5">
    <source>
        <dbReference type="EMBL" id="SVE07595.1"/>
    </source>
</evidence>
<dbReference type="GO" id="GO:0016491">
    <property type="term" value="F:oxidoreductase activity"/>
    <property type="evidence" value="ECO:0007669"/>
    <property type="project" value="UniProtKB-KW"/>
</dbReference>
<dbReference type="InterPro" id="IPR036291">
    <property type="entry name" value="NAD(P)-bd_dom_sf"/>
</dbReference>
<proteinExistence type="inferred from homology"/>
<protein>
    <submittedName>
        <fullName evidence="5">Uncharacterized protein</fullName>
    </submittedName>
</protein>
<dbReference type="PANTHER" id="PTHR43943:SF17">
    <property type="entry name" value="3-PHENYLPROPIONATE-DIHYDRODIOL_CINNAMIC ACID-DIHYDRODIOL DEHYDROGENASE"/>
    <property type="match status" value="1"/>
</dbReference>
<dbReference type="Gene3D" id="3.40.50.720">
    <property type="entry name" value="NAD(P)-binding Rossmann-like Domain"/>
    <property type="match status" value="1"/>
</dbReference>
<dbReference type="PROSITE" id="PS00061">
    <property type="entry name" value="ADH_SHORT"/>
    <property type="match status" value="1"/>
</dbReference>
<gene>
    <name evidence="5" type="ORF">METZ01_LOCUS460449</name>
</gene>
<dbReference type="Pfam" id="PF00106">
    <property type="entry name" value="adh_short"/>
    <property type="match status" value="1"/>
</dbReference>
<keyword evidence="3" id="KW-0560">Oxidoreductase</keyword>
<reference evidence="5" key="1">
    <citation type="submission" date="2018-05" db="EMBL/GenBank/DDBJ databases">
        <authorList>
            <person name="Lanie J.A."/>
            <person name="Ng W.-L."/>
            <person name="Kazmierczak K.M."/>
            <person name="Andrzejewski T.M."/>
            <person name="Davidsen T.M."/>
            <person name="Wayne K.J."/>
            <person name="Tettelin H."/>
            <person name="Glass J.I."/>
            <person name="Rusch D."/>
            <person name="Podicherti R."/>
            <person name="Tsui H.-C.T."/>
            <person name="Winkler M.E."/>
        </authorList>
    </citation>
    <scope>NUCLEOTIDE SEQUENCE</scope>
</reference>
<sequence>MDLNLKNKNVLITGATKGIGLELAHKFAEEGANIIFCARNYKLIQTNVNEIKKKYKINILGKECDITNYSQIVNFINDIKNTFNGIDVLINNAGSGSNETIMESNDEDWQYYWDLHVMSVVRLCRLIVPLMKNNGGGVILNNASICASQPLWYEPIYNVTKSALVMLSKNLSNELIKF</sequence>
<feature type="non-terminal residue" evidence="5">
    <location>
        <position position="178"/>
    </location>
</feature>
<dbReference type="EMBL" id="UINC01192446">
    <property type="protein sequence ID" value="SVE07595.1"/>
    <property type="molecule type" value="Genomic_DNA"/>
</dbReference>
<keyword evidence="4" id="KW-0520">NAD</keyword>
<dbReference type="InterPro" id="IPR002347">
    <property type="entry name" value="SDR_fam"/>
</dbReference>
<comment type="similarity">
    <text evidence="1">Belongs to the short-chain dehydrogenases/reductases (SDR) family.</text>
</comment>
<dbReference type="SUPFAM" id="SSF51735">
    <property type="entry name" value="NAD(P)-binding Rossmann-fold domains"/>
    <property type="match status" value="1"/>
</dbReference>
<dbReference type="CDD" id="cd05233">
    <property type="entry name" value="SDR_c"/>
    <property type="match status" value="1"/>
</dbReference>
<evidence type="ECO:0000256" key="3">
    <source>
        <dbReference type="ARBA" id="ARBA00023002"/>
    </source>
</evidence>
<evidence type="ECO:0000256" key="4">
    <source>
        <dbReference type="ARBA" id="ARBA00023027"/>
    </source>
</evidence>
<accession>A0A383AK89</accession>
<organism evidence="5">
    <name type="scientific">marine metagenome</name>
    <dbReference type="NCBI Taxonomy" id="408172"/>
    <lineage>
        <taxon>unclassified sequences</taxon>
        <taxon>metagenomes</taxon>
        <taxon>ecological metagenomes</taxon>
    </lineage>
</organism>
<dbReference type="PRINTS" id="PR00081">
    <property type="entry name" value="GDHRDH"/>
</dbReference>
<evidence type="ECO:0000256" key="1">
    <source>
        <dbReference type="ARBA" id="ARBA00006484"/>
    </source>
</evidence>
<dbReference type="PRINTS" id="PR00080">
    <property type="entry name" value="SDRFAMILY"/>
</dbReference>